<feature type="region of interest" description="Disordered" evidence="1">
    <location>
        <begin position="54"/>
        <end position="88"/>
    </location>
</feature>
<evidence type="ECO:0000313" key="3">
    <source>
        <dbReference type="Proteomes" id="UP001165060"/>
    </source>
</evidence>
<protein>
    <submittedName>
        <fullName evidence="2">Uncharacterized protein</fullName>
    </submittedName>
</protein>
<evidence type="ECO:0000256" key="1">
    <source>
        <dbReference type="SAM" id="MobiDB-lite"/>
    </source>
</evidence>
<feature type="region of interest" description="Disordered" evidence="1">
    <location>
        <begin position="1"/>
        <end position="23"/>
    </location>
</feature>
<gene>
    <name evidence="2" type="ORF">TeGR_g11369</name>
</gene>
<accession>A0ABQ6MHN8</accession>
<dbReference type="Proteomes" id="UP001165060">
    <property type="component" value="Unassembled WGS sequence"/>
</dbReference>
<evidence type="ECO:0000313" key="2">
    <source>
        <dbReference type="EMBL" id="GMI26262.1"/>
    </source>
</evidence>
<reference evidence="2 3" key="1">
    <citation type="journal article" date="2023" name="Commun. Biol.">
        <title>Genome analysis of Parmales, the sister group of diatoms, reveals the evolutionary specialization of diatoms from phago-mixotrophs to photoautotrophs.</title>
        <authorList>
            <person name="Ban H."/>
            <person name="Sato S."/>
            <person name="Yoshikawa S."/>
            <person name="Yamada K."/>
            <person name="Nakamura Y."/>
            <person name="Ichinomiya M."/>
            <person name="Sato N."/>
            <person name="Blanc-Mathieu R."/>
            <person name="Endo H."/>
            <person name="Kuwata A."/>
            <person name="Ogata H."/>
        </authorList>
    </citation>
    <scope>NUCLEOTIDE SEQUENCE [LARGE SCALE GENOMIC DNA]</scope>
</reference>
<comment type="caution">
    <text evidence="2">The sequence shown here is derived from an EMBL/GenBank/DDBJ whole genome shotgun (WGS) entry which is preliminary data.</text>
</comment>
<dbReference type="EMBL" id="BRYB01004140">
    <property type="protein sequence ID" value="GMI26262.1"/>
    <property type="molecule type" value="Genomic_DNA"/>
</dbReference>
<name>A0ABQ6MHN8_9STRA</name>
<sequence>MFPPSALAKSKQRVEGTTGTLPNKTTYTKNIMATFLHHTLPASMLVQTAPQSSFLTWGDDDRRRTSISSSSSSSSLSSAAPAPVAAAPPAQVQFQYQAQHDAVMSDMLQQQQAKRGYEEYQNPNDHMMEQGYGYAKRRCFR</sequence>
<organism evidence="2 3">
    <name type="scientific">Tetraparma gracilis</name>
    <dbReference type="NCBI Taxonomy" id="2962635"/>
    <lineage>
        <taxon>Eukaryota</taxon>
        <taxon>Sar</taxon>
        <taxon>Stramenopiles</taxon>
        <taxon>Ochrophyta</taxon>
        <taxon>Bolidophyceae</taxon>
        <taxon>Parmales</taxon>
        <taxon>Triparmaceae</taxon>
        <taxon>Tetraparma</taxon>
    </lineage>
</organism>
<keyword evidence="3" id="KW-1185">Reference proteome</keyword>
<proteinExistence type="predicted"/>
<feature type="compositionally biased region" description="Low complexity" evidence="1">
    <location>
        <begin position="66"/>
        <end position="88"/>
    </location>
</feature>